<sequence length="442" mass="46210">MPKATAPTVSKAPKTAKAQSAGELDDRFGLRTLNFPGASKTIGHGVAITPSGQIMVSATVEVSGLSYYGLARLDANGNPDPGFGNGGYLRGRFGNGLLSQAGQLIVDATGRIYLCGVIGESKDTAIEYQQVIARFMPDGSPDTGFGDDDDDDDHKSGYRIVPTRIPLLTGATGGGLILAKSTPLAAEPDRLLFVTSQKGSGLLTRFLLDGSDDSSFAANGWIVLTLKEVAISLRGIIQLDDGLILVHGKTEITNQGLVMAFDSSGNVAEAFGNKGTLLLNLEQDDKPLESSVEQVIVQTSERLLLLGSAVEASAGDKFQHAFISGITHTGEKDETFNGKYPVITPATGTLDLRSWTEGFALDDSAGHRIVTVGQTSGGTRGLLTGGFLANGAVDPAFNVEGAAQIEWPAKSACMQNSSVLVLGNRNGRAQLIRLLTASVSDL</sequence>
<reference evidence="2 3" key="1">
    <citation type="submission" date="2016-10" db="EMBL/GenBank/DDBJ databases">
        <title>Comparative genome analysis of multiple Pseudomonas spp. focuses on biocontrol and plant growth promoting traits.</title>
        <authorList>
            <person name="Tao X.-Y."/>
            <person name="Taylor C.G."/>
        </authorList>
    </citation>
    <scope>NUCLEOTIDE SEQUENCE [LARGE SCALE GENOMIC DNA]</scope>
    <source>
        <strain evidence="2 3">2F9</strain>
    </source>
</reference>
<evidence type="ECO:0008006" key="4">
    <source>
        <dbReference type="Google" id="ProtNLM"/>
    </source>
</evidence>
<gene>
    <name evidence="2" type="ORF">BK672_20830</name>
</gene>
<dbReference type="Proteomes" id="UP000283650">
    <property type="component" value="Unassembled WGS sequence"/>
</dbReference>
<protein>
    <recommendedName>
        <fullName evidence="4">Delta-60 repeat protein</fullName>
    </recommendedName>
</protein>
<evidence type="ECO:0000313" key="3">
    <source>
        <dbReference type="Proteomes" id="UP000283650"/>
    </source>
</evidence>
<comment type="caution">
    <text evidence="2">The sequence shown here is derived from an EMBL/GenBank/DDBJ whole genome shotgun (WGS) entry which is preliminary data.</text>
</comment>
<dbReference type="Pfam" id="PF17164">
    <property type="entry name" value="DUF5122"/>
    <property type="match status" value="2"/>
</dbReference>
<evidence type="ECO:0000256" key="1">
    <source>
        <dbReference type="SAM" id="MobiDB-lite"/>
    </source>
</evidence>
<accession>A0A423N3R8</accession>
<proteinExistence type="predicted"/>
<organism evidence="2 3">
    <name type="scientific">Pseudomonas fluorescens</name>
    <dbReference type="NCBI Taxonomy" id="294"/>
    <lineage>
        <taxon>Bacteria</taxon>
        <taxon>Pseudomonadati</taxon>
        <taxon>Pseudomonadota</taxon>
        <taxon>Gammaproteobacteria</taxon>
        <taxon>Pseudomonadales</taxon>
        <taxon>Pseudomonadaceae</taxon>
        <taxon>Pseudomonas</taxon>
    </lineage>
</organism>
<dbReference type="RefSeq" id="WP_123376342.1">
    <property type="nucleotide sequence ID" value="NZ_MOBY01000012.1"/>
</dbReference>
<dbReference type="EMBL" id="MOBY01000012">
    <property type="protein sequence ID" value="RON92581.1"/>
    <property type="molecule type" value="Genomic_DNA"/>
</dbReference>
<feature type="region of interest" description="Disordered" evidence="1">
    <location>
        <begin position="1"/>
        <end position="21"/>
    </location>
</feature>
<dbReference type="Gene3D" id="2.80.10.50">
    <property type="match status" value="1"/>
</dbReference>
<dbReference type="AlphaFoldDB" id="A0A423N3R8"/>
<name>A0A423N3R8_PSEFL</name>
<evidence type="ECO:0000313" key="2">
    <source>
        <dbReference type="EMBL" id="RON92581.1"/>
    </source>
</evidence>
<dbReference type="InterPro" id="IPR013431">
    <property type="entry name" value="Delta_60_rpt"/>
</dbReference>